<dbReference type="PROSITE" id="PS50987">
    <property type="entry name" value="HTH_ARSR_2"/>
    <property type="match status" value="1"/>
</dbReference>
<proteinExistence type="predicted"/>
<dbReference type="InterPro" id="IPR001845">
    <property type="entry name" value="HTH_ArsR_DNA-bd_dom"/>
</dbReference>
<gene>
    <name evidence="5" type="ORF">GCM10007043_02150</name>
</gene>
<dbReference type="GO" id="GO:0003700">
    <property type="term" value="F:DNA-binding transcription factor activity"/>
    <property type="evidence" value="ECO:0007669"/>
    <property type="project" value="InterPro"/>
</dbReference>
<dbReference type="NCBIfam" id="NF033788">
    <property type="entry name" value="HTH_metalloreg"/>
    <property type="match status" value="1"/>
</dbReference>
<dbReference type="Pfam" id="PF01022">
    <property type="entry name" value="HTH_5"/>
    <property type="match status" value="1"/>
</dbReference>
<dbReference type="InterPro" id="IPR011991">
    <property type="entry name" value="ArsR-like_HTH"/>
</dbReference>
<reference evidence="5" key="1">
    <citation type="journal article" date="2014" name="Int. J. Syst. Evol. Microbiol.">
        <title>Complete genome sequence of Corynebacterium casei LMG S-19264T (=DSM 44701T), isolated from a smear-ripened cheese.</title>
        <authorList>
            <consortium name="US DOE Joint Genome Institute (JGI-PGF)"/>
            <person name="Walter F."/>
            <person name="Albersmeier A."/>
            <person name="Kalinowski J."/>
            <person name="Ruckert C."/>
        </authorList>
    </citation>
    <scope>NUCLEOTIDE SEQUENCE</scope>
    <source>
        <strain evidence="5">JCM 14719</strain>
    </source>
</reference>
<keyword evidence="2" id="KW-0238">DNA-binding</keyword>
<evidence type="ECO:0000256" key="2">
    <source>
        <dbReference type="ARBA" id="ARBA00023125"/>
    </source>
</evidence>
<dbReference type="PANTHER" id="PTHR43132">
    <property type="entry name" value="ARSENICAL RESISTANCE OPERON REPRESSOR ARSR-RELATED"/>
    <property type="match status" value="1"/>
</dbReference>
<dbReference type="PANTHER" id="PTHR43132:SF2">
    <property type="entry name" value="ARSENICAL RESISTANCE OPERON REPRESSOR ARSR-RELATED"/>
    <property type="match status" value="1"/>
</dbReference>
<evidence type="ECO:0000256" key="3">
    <source>
        <dbReference type="ARBA" id="ARBA00023163"/>
    </source>
</evidence>
<protein>
    <recommendedName>
        <fullName evidence="4">HTH arsR-type domain-containing protein</fullName>
    </recommendedName>
</protein>
<name>A0A8J3BAI2_9BACI</name>
<comment type="caution">
    <text evidence="5">The sequence shown here is derived from an EMBL/GenBank/DDBJ whole genome shotgun (WGS) entry which is preliminary data.</text>
</comment>
<dbReference type="GO" id="GO:0003677">
    <property type="term" value="F:DNA binding"/>
    <property type="evidence" value="ECO:0007669"/>
    <property type="project" value="UniProtKB-KW"/>
</dbReference>
<dbReference type="InterPro" id="IPR051011">
    <property type="entry name" value="Metal_resp_trans_reg"/>
</dbReference>
<dbReference type="AlphaFoldDB" id="A0A8J3BAI2"/>
<accession>A0A8J3BAI2</accession>
<evidence type="ECO:0000313" key="5">
    <source>
        <dbReference type="EMBL" id="GGJ92009.1"/>
    </source>
</evidence>
<dbReference type="CDD" id="cd00090">
    <property type="entry name" value="HTH_ARSR"/>
    <property type="match status" value="1"/>
</dbReference>
<dbReference type="InterPro" id="IPR036390">
    <property type="entry name" value="WH_DNA-bd_sf"/>
</dbReference>
<sequence>MRKEKRRPDEELQRATELYAKFFQGLAHPARLRIVEVLLEKACTVSELMERLGLPQSQVSNHLACLKWCGYVSSRQEGRYMVYFVTDVRVRAMIELAKGIVADNAARLSRCTRI</sequence>
<dbReference type="Proteomes" id="UP000637720">
    <property type="component" value="Unassembled WGS sequence"/>
</dbReference>
<evidence type="ECO:0000256" key="1">
    <source>
        <dbReference type="ARBA" id="ARBA00023015"/>
    </source>
</evidence>
<evidence type="ECO:0000313" key="6">
    <source>
        <dbReference type="Proteomes" id="UP000637720"/>
    </source>
</evidence>
<dbReference type="PRINTS" id="PR00778">
    <property type="entry name" value="HTHARSR"/>
</dbReference>
<keyword evidence="3" id="KW-0804">Transcription</keyword>
<dbReference type="InterPro" id="IPR036388">
    <property type="entry name" value="WH-like_DNA-bd_sf"/>
</dbReference>
<evidence type="ECO:0000259" key="4">
    <source>
        <dbReference type="PROSITE" id="PS50987"/>
    </source>
</evidence>
<dbReference type="SUPFAM" id="SSF46785">
    <property type="entry name" value="Winged helix' DNA-binding domain"/>
    <property type="match status" value="1"/>
</dbReference>
<dbReference type="RefSeq" id="WP_054671380.1">
    <property type="nucleotide sequence ID" value="NZ_BMOF01000002.1"/>
</dbReference>
<dbReference type="EMBL" id="BMOF01000002">
    <property type="protein sequence ID" value="GGJ92009.1"/>
    <property type="molecule type" value="Genomic_DNA"/>
</dbReference>
<feature type="domain" description="HTH arsR-type" evidence="4">
    <location>
        <begin position="12"/>
        <end position="105"/>
    </location>
</feature>
<dbReference type="SMART" id="SM00418">
    <property type="entry name" value="HTH_ARSR"/>
    <property type="match status" value="1"/>
</dbReference>
<keyword evidence="6" id="KW-1185">Reference proteome</keyword>
<dbReference type="Gene3D" id="1.10.10.10">
    <property type="entry name" value="Winged helix-like DNA-binding domain superfamily/Winged helix DNA-binding domain"/>
    <property type="match status" value="1"/>
</dbReference>
<organism evidence="5 6">
    <name type="scientific">Calditerricola satsumensis</name>
    <dbReference type="NCBI Taxonomy" id="373054"/>
    <lineage>
        <taxon>Bacteria</taxon>
        <taxon>Bacillati</taxon>
        <taxon>Bacillota</taxon>
        <taxon>Bacilli</taxon>
        <taxon>Bacillales</taxon>
        <taxon>Bacillaceae</taxon>
        <taxon>Calditerricola</taxon>
    </lineage>
</organism>
<keyword evidence="1" id="KW-0805">Transcription regulation</keyword>
<reference evidence="5" key="2">
    <citation type="submission" date="2020-09" db="EMBL/GenBank/DDBJ databases">
        <authorList>
            <person name="Sun Q."/>
            <person name="Ohkuma M."/>
        </authorList>
    </citation>
    <scope>NUCLEOTIDE SEQUENCE</scope>
    <source>
        <strain evidence="5">JCM 14719</strain>
    </source>
</reference>